<dbReference type="Proteomes" id="UP001157418">
    <property type="component" value="Unassembled WGS sequence"/>
</dbReference>
<evidence type="ECO:0000256" key="7">
    <source>
        <dbReference type="SAM" id="MobiDB-lite"/>
    </source>
</evidence>
<dbReference type="GO" id="GO:0032934">
    <property type="term" value="F:sterol binding"/>
    <property type="evidence" value="ECO:0007669"/>
    <property type="project" value="TreeGrafter"/>
</dbReference>
<dbReference type="PROSITE" id="PS50003">
    <property type="entry name" value="PH_DOMAIN"/>
    <property type="match status" value="1"/>
</dbReference>
<dbReference type="SUPFAM" id="SSF50729">
    <property type="entry name" value="PH domain-like"/>
    <property type="match status" value="1"/>
</dbReference>
<reference evidence="9 10" key="1">
    <citation type="submission" date="2022-01" db="EMBL/GenBank/DDBJ databases">
        <authorList>
            <person name="Xiong W."/>
            <person name="Schranz E."/>
        </authorList>
    </citation>
    <scope>NUCLEOTIDE SEQUENCE [LARGE SCALE GENOMIC DNA]</scope>
</reference>
<keyword evidence="6" id="KW-0446">Lipid-binding</keyword>
<dbReference type="Pfam" id="PF15413">
    <property type="entry name" value="PH_11"/>
    <property type="match status" value="1"/>
</dbReference>
<name>A0AAU9PML4_9ASTR</name>
<dbReference type="Pfam" id="PF01237">
    <property type="entry name" value="Oxysterol_BP"/>
    <property type="match status" value="1"/>
</dbReference>
<feature type="domain" description="PH" evidence="8">
    <location>
        <begin position="105"/>
        <end position="230"/>
    </location>
</feature>
<keyword evidence="3" id="KW-0813">Transport</keyword>
<dbReference type="InterPro" id="IPR000648">
    <property type="entry name" value="Oxysterol-bd"/>
</dbReference>
<evidence type="ECO:0000259" key="8">
    <source>
        <dbReference type="PROSITE" id="PS50003"/>
    </source>
</evidence>
<evidence type="ECO:0000256" key="3">
    <source>
        <dbReference type="ARBA" id="ARBA00022448"/>
    </source>
</evidence>
<proteinExistence type="inferred from homology"/>
<dbReference type="GO" id="GO:0006869">
    <property type="term" value="P:lipid transport"/>
    <property type="evidence" value="ECO:0007669"/>
    <property type="project" value="UniProtKB-KW"/>
</dbReference>
<dbReference type="PANTHER" id="PTHR10972">
    <property type="entry name" value="OXYSTEROL-BINDING PROTEIN-RELATED"/>
    <property type="match status" value="1"/>
</dbReference>
<keyword evidence="5" id="KW-0445">Lipid transport</keyword>
<dbReference type="PANTHER" id="PTHR10972:SF191">
    <property type="entry name" value="OXYSTEROL-BINDING PROTEIN"/>
    <property type="match status" value="1"/>
</dbReference>
<feature type="region of interest" description="Disordered" evidence="7">
    <location>
        <begin position="334"/>
        <end position="354"/>
    </location>
</feature>
<evidence type="ECO:0000256" key="2">
    <source>
        <dbReference type="ARBA" id="ARBA00008842"/>
    </source>
</evidence>
<gene>
    <name evidence="9" type="ORF">LVIROSA_LOCUS36695</name>
</gene>
<dbReference type="AlphaFoldDB" id="A0AAU9PML4"/>
<comment type="caution">
    <text evidence="9">The sequence shown here is derived from an EMBL/GenBank/DDBJ whole genome shotgun (WGS) entry which is preliminary data.</text>
</comment>
<evidence type="ECO:0000313" key="9">
    <source>
        <dbReference type="EMBL" id="CAH1451332.1"/>
    </source>
</evidence>
<dbReference type="Gene3D" id="2.30.29.30">
    <property type="entry name" value="Pleckstrin-homology domain (PH domain)/Phosphotyrosine-binding domain (PTB)"/>
    <property type="match status" value="1"/>
</dbReference>
<keyword evidence="10" id="KW-1185">Reference proteome</keyword>
<evidence type="ECO:0000256" key="6">
    <source>
        <dbReference type="ARBA" id="ARBA00023121"/>
    </source>
</evidence>
<dbReference type="InterPro" id="IPR011993">
    <property type="entry name" value="PH-like_dom_sf"/>
</dbReference>
<sequence>MALPEKGIKILNFLWHLLRNLASSLWRFDQVLTGFFCATGVHRINGMRVKEMYPLCCISLESSAIGDNSPEPMPTLSRSCSVADMRSDPNAIGWPSSGSDSGSGSSSFAGVLYKWTNYGKGWRSRWFLLRNGVLSYSKILRPESLIAADDVRFIGDVSSGRLKRLNSSGTRRNKHQKTVGIVHLKISSFRESRSDSRRFYIFTATKTLHLRTSLKEERVAWIEALASARNLFSLRRLNDKLSIVQTDISLSTEKLKQRLLEEGTSEVLVKDCEQIMLTEFSEIQGQVRVLCEERSSLLDTLRQLEAANLETEPSGVPEGEYQLTQHELSDIQRGKYSEWSTTESSDDVEKQELEEASEEEESYFFDTKDHFSGQIIENQSEFMDERNTKQLKFERRKKLPDPIEKEKGVSLWSMIKDNVGKDLTRVCLPVYFNEPISSLQKCFEDLEYSYLLDRAYEYGKEGNSLQRLLNVAAFAVSGYASSEGRHCKPFNPLLGETYEADYPEKGVRFFSEKVSHHPTLIACHCEGRGWKFWGDSNIRTKFWGRSIQLDPVGLLTLEFDDGEVFHWSKVTTSIYNLILGKVYCDHHGLMHIVGNRELSCKLRFKEQSLLDRNPHQVHGVIEDSSGKKHATIFGKWDNSIYYTIGEGTSKTKDIMGDENLLWKRTMPPVNLTRYNLTSFAITLNELTPGLKEKLPPTDSRLRPDQRHLENGEYDMANSEKLRLETRQRMSRKLQENGWKPRWFEKDGEDGTYKYVGGYWEKREEQYWEDCPNIFGEFTQDTLGSGTHTA</sequence>
<comment type="function">
    <text evidence="1">May be involved in the transport of sterols.</text>
</comment>
<dbReference type="Gene3D" id="2.40.160.120">
    <property type="match status" value="1"/>
</dbReference>
<comment type="similarity">
    <text evidence="2">Belongs to the OSBP family.</text>
</comment>
<evidence type="ECO:0000256" key="1">
    <source>
        <dbReference type="ARBA" id="ARBA00003361"/>
    </source>
</evidence>
<dbReference type="SUPFAM" id="SSF144000">
    <property type="entry name" value="Oxysterol-binding protein-like"/>
    <property type="match status" value="1"/>
</dbReference>
<evidence type="ECO:0000256" key="5">
    <source>
        <dbReference type="ARBA" id="ARBA00023055"/>
    </source>
</evidence>
<dbReference type="FunFam" id="3.30.70.3490:FF:000013">
    <property type="entry name" value="Oxysterol-binding protein-related protein 2A"/>
    <property type="match status" value="1"/>
</dbReference>
<dbReference type="Gene3D" id="3.30.70.3490">
    <property type="match status" value="1"/>
</dbReference>
<dbReference type="InterPro" id="IPR037239">
    <property type="entry name" value="OSBP_sf"/>
</dbReference>
<organism evidence="9 10">
    <name type="scientific">Lactuca virosa</name>
    <dbReference type="NCBI Taxonomy" id="75947"/>
    <lineage>
        <taxon>Eukaryota</taxon>
        <taxon>Viridiplantae</taxon>
        <taxon>Streptophyta</taxon>
        <taxon>Embryophyta</taxon>
        <taxon>Tracheophyta</taxon>
        <taxon>Spermatophyta</taxon>
        <taxon>Magnoliopsida</taxon>
        <taxon>eudicotyledons</taxon>
        <taxon>Gunneridae</taxon>
        <taxon>Pentapetalae</taxon>
        <taxon>asterids</taxon>
        <taxon>campanulids</taxon>
        <taxon>Asterales</taxon>
        <taxon>Asteraceae</taxon>
        <taxon>Cichorioideae</taxon>
        <taxon>Cichorieae</taxon>
        <taxon>Lactucinae</taxon>
        <taxon>Lactuca</taxon>
    </lineage>
</organism>
<dbReference type="FunFam" id="2.40.160.120:FF:000012">
    <property type="entry name" value="Oxysterol-binding protein-related protein 2A"/>
    <property type="match status" value="1"/>
</dbReference>
<evidence type="ECO:0000313" key="10">
    <source>
        <dbReference type="Proteomes" id="UP001157418"/>
    </source>
</evidence>
<dbReference type="SMART" id="SM00233">
    <property type="entry name" value="PH"/>
    <property type="match status" value="1"/>
</dbReference>
<protein>
    <recommendedName>
        <fullName evidence="8">PH domain-containing protein</fullName>
    </recommendedName>
</protein>
<evidence type="ECO:0000256" key="4">
    <source>
        <dbReference type="ARBA" id="ARBA00023054"/>
    </source>
</evidence>
<keyword evidence="4" id="KW-0175">Coiled coil</keyword>
<dbReference type="InterPro" id="IPR001849">
    <property type="entry name" value="PH_domain"/>
</dbReference>
<dbReference type="GO" id="GO:0016020">
    <property type="term" value="C:membrane"/>
    <property type="evidence" value="ECO:0007669"/>
    <property type="project" value="TreeGrafter"/>
</dbReference>
<dbReference type="GO" id="GO:0005829">
    <property type="term" value="C:cytosol"/>
    <property type="evidence" value="ECO:0007669"/>
    <property type="project" value="TreeGrafter"/>
</dbReference>
<dbReference type="EMBL" id="CAKMRJ010005745">
    <property type="protein sequence ID" value="CAH1451332.1"/>
    <property type="molecule type" value="Genomic_DNA"/>
</dbReference>
<accession>A0AAU9PML4</accession>